<accession>A0ABZ2T4M3</accession>
<keyword evidence="1" id="KW-0762">Sugar transport</keyword>
<dbReference type="Gene3D" id="3.40.190.10">
    <property type="entry name" value="Periplasmic binding protein-like II"/>
    <property type="match status" value="1"/>
</dbReference>
<evidence type="ECO:0000313" key="1">
    <source>
        <dbReference type="EMBL" id="WYJ86334.1"/>
    </source>
</evidence>
<dbReference type="RefSeq" id="WP_217871535.1">
    <property type="nucleotide sequence ID" value="NZ_CP147248.1"/>
</dbReference>
<gene>
    <name evidence="1" type="ORF">A5866_001412</name>
</gene>
<proteinExistence type="predicted"/>
<sequence length="420" mass="47029">MKKIIVLSLLVISGVFIVGCGENKGDEDGRNEGKQTITYAIWDTNQEKGMKEMANSFEKENPDIKVNVEVTPWDQYWTKLDAAATGESLPDVFWMHSNESYRYMSNGILMDLTETLKTSKKTSLDNFPKNISELYALDGKQYAMPKDIDTIGLWYNKTLFDNASISYPDETWTLEIFLAAAKKLTDEEKGIYGFTAVNNGHEGYWNFIFQNEGKIMSADRKTSAFTDPKTVEAIQFYADLINKYKVSPSADQLAENKPVSFIQSGRSAMGFFGSWMLADFKENDYMKENTDVAVLPQGIKRASVYNGLGNAVAATTKHKEAALKFIEYLGSKEANLISAKTGAAIPAYEGTADEWVKNTENYNVKAYVDMLDYAVIRPFSNETIKVETVETEKIADLLSGKKSAENVAKTIQTEVDDILK</sequence>
<dbReference type="PROSITE" id="PS51257">
    <property type="entry name" value="PROKAR_LIPOPROTEIN"/>
    <property type="match status" value="1"/>
</dbReference>
<keyword evidence="1" id="KW-0813">Transport</keyword>
<dbReference type="PANTHER" id="PTHR43649:SF12">
    <property type="entry name" value="DIACETYLCHITOBIOSE BINDING PROTEIN DASA"/>
    <property type="match status" value="1"/>
</dbReference>
<reference evidence="2" key="1">
    <citation type="submission" date="2017-05" db="EMBL/GenBank/DDBJ databases">
        <title>The Genome Sequence of EEnterococcus faecalis 9F2_4866.</title>
        <authorList>
            <consortium name="The Broad Institute Genomics Platform"/>
            <consortium name="The Broad Institute Genomic Center for Infectious Diseases"/>
            <person name="Earl A."/>
            <person name="Manson A."/>
            <person name="Schwartman J."/>
            <person name="Gilmore M."/>
            <person name="Abouelleil A."/>
            <person name="Cao P."/>
            <person name="Chapman S."/>
            <person name="Cusick C."/>
            <person name="Shea T."/>
            <person name="Young S."/>
            <person name="Neafsey D."/>
            <person name="Nusbaum C."/>
            <person name="Birren B."/>
        </authorList>
    </citation>
    <scope>NUCLEOTIDE SEQUENCE [LARGE SCALE GENOMIC DNA]</scope>
    <source>
        <strain evidence="2">12C11_DIV0727</strain>
    </source>
</reference>
<reference evidence="1 2" key="2">
    <citation type="submission" date="2024-03" db="EMBL/GenBank/DDBJ databases">
        <title>The Genome Sequence of Enterococcus sp. DIV0727d.</title>
        <authorList>
            <consortium name="The Broad Institute Genomics Platform"/>
            <consortium name="The Broad Institute Microbial Omics Core"/>
            <consortium name="The Broad Institute Genomic Center for Infectious Diseases"/>
            <person name="Earl A."/>
            <person name="Manson A."/>
            <person name="Gilmore M."/>
            <person name="Schwartman J."/>
            <person name="Shea T."/>
            <person name="Abouelleil A."/>
            <person name="Cao P."/>
            <person name="Chapman S."/>
            <person name="Cusick C."/>
            <person name="Young S."/>
            <person name="Neafsey D."/>
            <person name="Nusbaum C."/>
            <person name="Birren B."/>
        </authorList>
    </citation>
    <scope>NUCLEOTIDE SEQUENCE [LARGE SCALE GENOMIC DNA]</scope>
    <source>
        <strain evidence="1 2">12C11_DIV0727</strain>
    </source>
</reference>
<dbReference type="CDD" id="cd13585">
    <property type="entry name" value="PBP2_TMBP_like"/>
    <property type="match status" value="1"/>
</dbReference>
<dbReference type="EMBL" id="CP147248">
    <property type="protein sequence ID" value="WYJ86334.1"/>
    <property type="molecule type" value="Genomic_DNA"/>
</dbReference>
<dbReference type="Pfam" id="PF01547">
    <property type="entry name" value="SBP_bac_1"/>
    <property type="match status" value="1"/>
</dbReference>
<dbReference type="InterPro" id="IPR050490">
    <property type="entry name" value="Bact_solute-bd_prot1"/>
</dbReference>
<organism evidence="1 2">
    <name type="scientific">Candidatus Enterococcus lemimoniae</name>
    <dbReference type="NCBI Taxonomy" id="1834167"/>
    <lineage>
        <taxon>Bacteria</taxon>
        <taxon>Bacillati</taxon>
        <taxon>Bacillota</taxon>
        <taxon>Bacilli</taxon>
        <taxon>Lactobacillales</taxon>
        <taxon>Enterococcaceae</taxon>
        <taxon>Enterococcus</taxon>
    </lineage>
</organism>
<dbReference type="PANTHER" id="PTHR43649">
    <property type="entry name" value="ARABINOSE-BINDING PROTEIN-RELATED"/>
    <property type="match status" value="1"/>
</dbReference>
<dbReference type="Proteomes" id="UP000195080">
    <property type="component" value="Chromosome"/>
</dbReference>
<dbReference type="SUPFAM" id="SSF53850">
    <property type="entry name" value="Periplasmic binding protein-like II"/>
    <property type="match status" value="1"/>
</dbReference>
<evidence type="ECO:0000313" key="2">
    <source>
        <dbReference type="Proteomes" id="UP000195080"/>
    </source>
</evidence>
<name>A0ABZ2T4M3_9ENTE</name>
<keyword evidence="2" id="KW-1185">Reference proteome</keyword>
<protein>
    <submittedName>
        <fullName evidence="1">Multiple sugar transport system substrate-binding protein</fullName>
    </submittedName>
</protein>
<dbReference type="InterPro" id="IPR006059">
    <property type="entry name" value="SBP"/>
</dbReference>